<dbReference type="CAZy" id="GT2">
    <property type="family name" value="Glycosyltransferase Family 2"/>
</dbReference>
<evidence type="ECO:0000256" key="1">
    <source>
        <dbReference type="ARBA" id="ARBA00022519"/>
    </source>
</evidence>
<feature type="domain" description="Glycosyltransferase 2-like" evidence="3">
    <location>
        <begin position="8"/>
        <end position="116"/>
    </location>
</feature>
<name>Q8KIT0_PSEAI</name>
<dbReference type="CDD" id="cd04186">
    <property type="entry name" value="GT_2_like_c"/>
    <property type="match status" value="1"/>
</dbReference>
<dbReference type="AlphaFoldDB" id="Q8KIT0"/>
<dbReference type="SUPFAM" id="SSF53448">
    <property type="entry name" value="Nucleotide-diphospho-sugar transferases"/>
    <property type="match status" value="1"/>
</dbReference>
<protein>
    <submittedName>
        <fullName evidence="4">Similar to Glycosyl transferase</fullName>
    </submittedName>
</protein>
<evidence type="ECO:0000259" key="3">
    <source>
        <dbReference type="Pfam" id="PF00535"/>
    </source>
</evidence>
<dbReference type="InterPro" id="IPR029044">
    <property type="entry name" value="Nucleotide-diphossugar_trans"/>
</dbReference>
<dbReference type="SMR" id="Q8KIT0"/>
<dbReference type="Gene3D" id="3.90.550.10">
    <property type="entry name" value="Spore Coat Polysaccharide Biosynthesis Protein SpsA, Chain A"/>
    <property type="match status" value="1"/>
</dbReference>
<dbReference type="Pfam" id="PF00535">
    <property type="entry name" value="Glycos_transf_2"/>
    <property type="match status" value="1"/>
</dbReference>
<dbReference type="PANTHER" id="PTHR43179">
    <property type="entry name" value="RHAMNOSYLTRANSFERASE WBBL"/>
    <property type="match status" value="1"/>
</dbReference>
<keyword evidence="1" id="KW-0997">Cell inner membrane</keyword>
<evidence type="ECO:0000313" key="4">
    <source>
        <dbReference type="EMBL" id="AAM27629.1"/>
    </source>
</evidence>
<keyword evidence="2" id="KW-1133">Transmembrane helix</keyword>
<keyword evidence="2" id="KW-0812">Transmembrane</keyword>
<dbReference type="InterPro" id="IPR001173">
    <property type="entry name" value="Glyco_trans_2-like"/>
</dbReference>
<accession>Q8KIT0</accession>
<reference evidence="4" key="1">
    <citation type="journal article" date="2002" name="J. Bacteriol.">
        <title>Genetic variation at the O-antigen biosynthetic locus in Pseudomonas aeruginosa.</title>
        <authorList>
            <person name="Raymond C.K."/>
            <person name="Sims E.H."/>
            <person name="Kas A."/>
            <person name="Spencer D.H."/>
            <person name="Kutyavin T.V."/>
            <person name="Ivey R.G."/>
            <person name="Zhou Y."/>
            <person name="Kaul R."/>
            <person name="Clendenning J.B."/>
            <person name="Olson M.V."/>
        </authorList>
    </citation>
    <scope>NUCLEOTIDE SEQUENCE</scope>
</reference>
<feature type="transmembrane region" description="Helical" evidence="2">
    <location>
        <begin position="247"/>
        <end position="269"/>
    </location>
</feature>
<organism evidence="4">
    <name type="scientific">Pseudomonas aeruginosa</name>
    <dbReference type="NCBI Taxonomy" id="287"/>
    <lineage>
        <taxon>Bacteria</taxon>
        <taxon>Pseudomonadati</taxon>
        <taxon>Pseudomonadota</taxon>
        <taxon>Gammaproteobacteria</taxon>
        <taxon>Pseudomonadales</taxon>
        <taxon>Pseudomonadaceae</taxon>
        <taxon>Pseudomonas</taxon>
    </lineage>
</organism>
<keyword evidence="4" id="KW-0808">Transferase</keyword>
<keyword evidence="2" id="KW-0472">Membrane</keyword>
<evidence type="ECO:0000256" key="2">
    <source>
        <dbReference type="SAM" id="Phobius"/>
    </source>
</evidence>
<dbReference type="GO" id="GO:0016740">
    <property type="term" value="F:transferase activity"/>
    <property type="evidence" value="ECO:0007669"/>
    <property type="project" value="UniProtKB-KW"/>
</dbReference>
<proteinExistence type="predicted"/>
<dbReference type="EMBL" id="AF498405">
    <property type="protein sequence ID" value="AAM27629.1"/>
    <property type="molecule type" value="Genomic_DNA"/>
</dbReference>
<dbReference type="PANTHER" id="PTHR43179:SF7">
    <property type="entry name" value="RHAMNOSYLTRANSFERASE WBBL"/>
    <property type="match status" value="1"/>
</dbReference>
<dbReference type="RefSeq" id="WP_023108548.1">
    <property type="nucleotide sequence ID" value="NZ_CATOYP010000001.1"/>
</dbReference>
<sequence length="311" mass="35182">MKSPIIDVVVVNWNAGLQLRSCVDSIFKNSFGLIRKVIVIDNGSTDNSCALLGERENLEVVLTGENLGFATACNLGASKGEAEYILFLNPDAELYEETIGSVVRFMNRSENSKVGVCGVQLIDEQGQVSRSCARFPSSARMLMHTMGVDRVFPALGYAMTDWDHLSSRPVDHVIGAFYFVRRHVFKLVGGFDERFFVYLEDLDLSYRISCSGWSSFYLSTAQAFHAGGGASRQIKARRLFYSLRSRLIYIFKNLPVVSAFLILLSSLFFEPVIRSMFSMVKLSLPALRETWSAYLMLYRWLPKWIFFNATR</sequence>
<keyword evidence="1" id="KW-1003">Cell membrane</keyword>